<dbReference type="PANTHER" id="PTHR43687">
    <property type="entry name" value="ADENYLYLSULFATE REDUCTASE, BETA SUBUNIT"/>
    <property type="match status" value="1"/>
</dbReference>
<evidence type="ECO:0000256" key="3">
    <source>
        <dbReference type="ARBA" id="ARBA00022723"/>
    </source>
</evidence>
<dbReference type="InterPro" id="IPR050572">
    <property type="entry name" value="Fe-S_Ferredoxin"/>
</dbReference>
<dbReference type="GO" id="GO:0051539">
    <property type="term" value="F:4 iron, 4 sulfur cluster binding"/>
    <property type="evidence" value="ECO:0007669"/>
    <property type="project" value="UniProtKB-UniRule"/>
</dbReference>
<evidence type="ECO:0000259" key="9">
    <source>
        <dbReference type="PROSITE" id="PS51379"/>
    </source>
</evidence>
<sequence length="192" mass="21647">MLMEQVANRARRQLLKGRFKAQVEKAPIRLPWTASEAIFTATCTQCNKCVEHCETQVIKRDRKGFPYLDFNQAECTFCGECERQCDQPLFTAQAHREANRPWSANIEINSTCLATNQIYCQSCRDVCDSRAISFQFITSAIPVPVINNDDCTLCGACISTCPQKAIAINHNTNSAGYSASQFEELKHEPIQR</sequence>
<name>A0A3E0UCA9_9GAMM</name>
<dbReference type="SUPFAM" id="SSF54862">
    <property type="entry name" value="4Fe-4S ferredoxins"/>
    <property type="match status" value="1"/>
</dbReference>
<evidence type="ECO:0000313" key="11">
    <source>
        <dbReference type="Proteomes" id="UP000256999"/>
    </source>
</evidence>
<feature type="binding site" evidence="8">
    <location>
        <position position="85"/>
    </location>
    <ligand>
        <name>[4Fe-4S] cluster</name>
        <dbReference type="ChEBI" id="CHEBI:49883"/>
        <label>2</label>
    </ligand>
</feature>
<accession>A0A3E0UCA9</accession>
<dbReference type="Gene3D" id="3.30.70.20">
    <property type="match status" value="2"/>
</dbReference>
<keyword evidence="5" id="KW-0249">Electron transport</keyword>
<comment type="similarity">
    <text evidence="8">Belongs to the NapF family.</text>
</comment>
<feature type="binding site" evidence="8">
    <location>
        <position position="154"/>
    </location>
    <ligand>
        <name>[4Fe-4S] cluster</name>
        <dbReference type="ChEBI" id="CHEBI:49883"/>
        <label>3</label>
    </ligand>
</feature>
<dbReference type="HAMAP" id="MF_02201">
    <property type="entry name" value="NapF"/>
    <property type="match status" value="1"/>
</dbReference>
<dbReference type="OrthoDB" id="9808559at2"/>
<keyword evidence="1" id="KW-0813">Transport</keyword>
<evidence type="ECO:0000313" key="10">
    <source>
        <dbReference type="EMBL" id="REL34480.1"/>
    </source>
</evidence>
<reference evidence="10 11" key="1">
    <citation type="submission" date="2018-08" db="EMBL/GenBank/DDBJ databases">
        <title>Thalassotalea euphylliae genome.</title>
        <authorList>
            <person name="Summers S."/>
            <person name="Rice S.A."/>
            <person name="Freckelton M.L."/>
            <person name="Nedved B.T."/>
            <person name="Hadfield M.G."/>
        </authorList>
    </citation>
    <scope>NUCLEOTIDE SEQUENCE [LARGE SCALE GENOMIC DNA]</scope>
    <source>
        <strain evidence="10 11">H2</strain>
    </source>
</reference>
<keyword evidence="6 8" id="KW-0408">Iron</keyword>
<feature type="binding site" evidence="8">
    <location>
        <position position="78"/>
    </location>
    <ligand>
        <name>[4Fe-4S] cluster</name>
        <dbReference type="ChEBI" id="CHEBI:49883"/>
        <label>2</label>
    </ligand>
</feature>
<evidence type="ECO:0000256" key="6">
    <source>
        <dbReference type="ARBA" id="ARBA00023004"/>
    </source>
</evidence>
<feature type="binding site" evidence="8">
    <location>
        <position position="157"/>
    </location>
    <ligand>
        <name>[4Fe-4S] cluster</name>
        <dbReference type="ChEBI" id="CHEBI:49883"/>
        <label>3</label>
    </ligand>
</feature>
<dbReference type="PROSITE" id="PS51379">
    <property type="entry name" value="4FE4S_FER_2"/>
    <property type="match status" value="3"/>
</dbReference>
<evidence type="ECO:0000256" key="5">
    <source>
        <dbReference type="ARBA" id="ARBA00022982"/>
    </source>
</evidence>
<dbReference type="GO" id="GO:0046872">
    <property type="term" value="F:metal ion binding"/>
    <property type="evidence" value="ECO:0007669"/>
    <property type="project" value="UniProtKB-KW"/>
</dbReference>
<feature type="binding site" evidence="8">
    <location>
        <position position="43"/>
    </location>
    <ligand>
        <name>[4Fe-4S] cluster</name>
        <dbReference type="ChEBI" id="CHEBI:49883"/>
        <label>1</label>
    </ligand>
</feature>
<evidence type="ECO:0000256" key="4">
    <source>
        <dbReference type="ARBA" id="ARBA00022737"/>
    </source>
</evidence>
<dbReference type="Pfam" id="PF12838">
    <property type="entry name" value="Fer4_7"/>
    <property type="match status" value="2"/>
</dbReference>
<dbReference type="AlphaFoldDB" id="A0A3E0UCA9"/>
<dbReference type="InterPro" id="IPR017900">
    <property type="entry name" value="4Fe4S_Fe_S_CS"/>
</dbReference>
<dbReference type="InterPro" id="IPR004496">
    <property type="entry name" value="NapF"/>
</dbReference>
<keyword evidence="2 8" id="KW-0004">4Fe-4S</keyword>
<protein>
    <recommendedName>
        <fullName evidence="8">Ferredoxin-type protein NapF</fullName>
    </recommendedName>
</protein>
<dbReference type="NCBIfam" id="TIGR00402">
    <property type="entry name" value="napF"/>
    <property type="match status" value="1"/>
</dbReference>
<dbReference type="PANTHER" id="PTHR43687:SF6">
    <property type="entry name" value="L-ASPARTATE SEMIALDEHYDE SULFURTRANSFERASE IRON-SULFUR SUBUNIT"/>
    <property type="match status" value="1"/>
</dbReference>
<evidence type="ECO:0000256" key="1">
    <source>
        <dbReference type="ARBA" id="ARBA00022448"/>
    </source>
</evidence>
<feature type="domain" description="4Fe-4S ferredoxin-type" evidence="9">
    <location>
        <begin position="34"/>
        <end position="63"/>
    </location>
</feature>
<comment type="caution">
    <text evidence="10">The sequence shown here is derived from an EMBL/GenBank/DDBJ whole genome shotgun (WGS) entry which is preliminary data.</text>
</comment>
<gene>
    <name evidence="8 10" type="primary">napF</name>
    <name evidence="10" type="ORF">DXX92_03440</name>
</gene>
<dbReference type="Proteomes" id="UP000256999">
    <property type="component" value="Unassembled WGS sequence"/>
</dbReference>
<proteinExistence type="inferred from homology"/>
<feature type="domain" description="4Fe-4S ferredoxin-type" evidence="9">
    <location>
        <begin position="66"/>
        <end position="95"/>
    </location>
</feature>
<feature type="binding site" evidence="8">
    <location>
        <position position="49"/>
    </location>
    <ligand>
        <name>[4Fe-4S] cluster</name>
        <dbReference type="ChEBI" id="CHEBI:49883"/>
        <label>1</label>
    </ligand>
</feature>
<evidence type="ECO:0000256" key="2">
    <source>
        <dbReference type="ARBA" id="ARBA00022485"/>
    </source>
</evidence>
<comment type="cofactor">
    <cofactor evidence="8">
        <name>[4Fe-4S] cluster</name>
        <dbReference type="ChEBI" id="CHEBI:49883"/>
    </cofactor>
</comment>
<organism evidence="10 11">
    <name type="scientific">Thalassotalea euphylliae</name>
    <dbReference type="NCBI Taxonomy" id="1655234"/>
    <lineage>
        <taxon>Bacteria</taxon>
        <taxon>Pseudomonadati</taxon>
        <taxon>Pseudomonadota</taxon>
        <taxon>Gammaproteobacteria</taxon>
        <taxon>Alteromonadales</taxon>
        <taxon>Colwelliaceae</taxon>
        <taxon>Thalassotalea</taxon>
    </lineage>
</organism>
<feature type="binding site" evidence="8">
    <location>
        <position position="161"/>
    </location>
    <ligand>
        <name>[4Fe-4S] cluster</name>
        <dbReference type="ChEBI" id="CHEBI:49883"/>
        <label>3</label>
    </ligand>
</feature>
<comment type="subcellular location">
    <subcellularLocation>
        <location evidence="8">Cytoplasm</location>
    </subcellularLocation>
</comment>
<feature type="domain" description="4Fe-4S ferredoxin-type" evidence="9">
    <location>
        <begin position="142"/>
        <end position="171"/>
    </location>
</feature>
<dbReference type="PROSITE" id="PS00198">
    <property type="entry name" value="4FE4S_FER_1"/>
    <property type="match status" value="2"/>
</dbReference>
<keyword evidence="3 8" id="KW-0479">Metal-binding</keyword>
<feature type="binding site" evidence="8">
    <location>
        <position position="81"/>
    </location>
    <ligand>
        <name>[4Fe-4S] cluster</name>
        <dbReference type="ChEBI" id="CHEBI:49883"/>
        <label>2</label>
    </ligand>
</feature>
<dbReference type="GO" id="GO:0005737">
    <property type="term" value="C:cytoplasm"/>
    <property type="evidence" value="ECO:0007669"/>
    <property type="project" value="UniProtKB-SubCell"/>
</dbReference>
<keyword evidence="7 8" id="KW-0411">Iron-sulfur</keyword>
<dbReference type="CDD" id="cd10564">
    <property type="entry name" value="NapF_like"/>
    <property type="match status" value="1"/>
</dbReference>
<feature type="binding site" evidence="8">
    <location>
        <position position="46"/>
    </location>
    <ligand>
        <name>[4Fe-4S] cluster</name>
        <dbReference type="ChEBI" id="CHEBI:49883"/>
        <label>1</label>
    </ligand>
</feature>
<feature type="binding site" evidence="8">
    <location>
        <position position="75"/>
    </location>
    <ligand>
        <name>[4Fe-4S] cluster</name>
        <dbReference type="ChEBI" id="CHEBI:49883"/>
        <label>2</label>
    </ligand>
</feature>
<dbReference type="InterPro" id="IPR017896">
    <property type="entry name" value="4Fe4S_Fe-S-bd"/>
</dbReference>
<comment type="subunit">
    <text evidence="8">Interacts with the cytoplasmic NapA precursor.</text>
</comment>
<feature type="binding site" evidence="8">
    <location>
        <position position="53"/>
    </location>
    <ligand>
        <name>[4Fe-4S] cluster</name>
        <dbReference type="ChEBI" id="CHEBI:49883"/>
        <label>1</label>
    </ligand>
</feature>
<comment type="function">
    <text evidence="8">Could be involved in the maturation of NapA, the catalytic subunit of the periplasmic nitrate reductase, before its export into the periplasm.</text>
</comment>
<feature type="binding site" evidence="8">
    <location>
        <position position="151"/>
    </location>
    <ligand>
        <name>[4Fe-4S] cluster</name>
        <dbReference type="ChEBI" id="CHEBI:49883"/>
        <label>3</label>
    </ligand>
</feature>
<evidence type="ECO:0000256" key="8">
    <source>
        <dbReference type="HAMAP-Rule" id="MF_02201"/>
    </source>
</evidence>
<evidence type="ECO:0000256" key="7">
    <source>
        <dbReference type="ARBA" id="ARBA00023014"/>
    </source>
</evidence>
<keyword evidence="8" id="KW-0963">Cytoplasm</keyword>
<keyword evidence="4 8" id="KW-0677">Repeat</keyword>
<dbReference type="EMBL" id="QUOV01000001">
    <property type="protein sequence ID" value="REL34480.1"/>
    <property type="molecule type" value="Genomic_DNA"/>
</dbReference>